<protein>
    <submittedName>
        <fullName evidence="1">Uncharacterized protein</fullName>
    </submittedName>
</protein>
<proteinExistence type="predicted"/>
<evidence type="ECO:0000313" key="1">
    <source>
        <dbReference type="EMBL" id="CAH0559477.1"/>
    </source>
</evidence>
<gene>
    <name evidence="1" type="ORF">MELIAE_LOCUS9563</name>
</gene>
<name>A0A9P0BBZ7_BRAAE</name>
<evidence type="ECO:0000313" key="2">
    <source>
        <dbReference type="Proteomes" id="UP001154078"/>
    </source>
</evidence>
<dbReference type="AlphaFoldDB" id="A0A9P0BBZ7"/>
<dbReference type="EMBL" id="OV121137">
    <property type="protein sequence ID" value="CAH0559477.1"/>
    <property type="molecule type" value="Genomic_DNA"/>
</dbReference>
<reference evidence="1" key="1">
    <citation type="submission" date="2021-12" db="EMBL/GenBank/DDBJ databases">
        <authorList>
            <person name="King R."/>
        </authorList>
    </citation>
    <scope>NUCLEOTIDE SEQUENCE</scope>
</reference>
<keyword evidence="2" id="KW-1185">Reference proteome</keyword>
<organism evidence="1 2">
    <name type="scientific">Brassicogethes aeneus</name>
    <name type="common">Rape pollen beetle</name>
    <name type="synonym">Meligethes aeneus</name>
    <dbReference type="NCBI Taxonomy" id="1431903"/>
    <lineage>
        <taxon>Eukaryota</taxon>
        <taxon>Metazoa</taxon>
        <taxon>Ecdysozoa</taxon>
        <taxon>Arthropoda</taxon>
        <taxon>Hexapoda</taxon>
        <taxon>Insecta</taxon>
        <taxon>Pterygota</taxon>
        <taxon>Neoptera</taxon>
        <taxon>Endopterygota</taxon>
        <taxon>Coleoptera</taxon>
        <taxon>Polyphaga</taxon>
        <taxon>Cucujiformia</taxon>
        <taxon>Nitidulidae</taxon>
        <taxon>Meligethinae</taxon>
        <taxon>Brassicogethes</taxon>
    </lineage>
</organism>
<dbReference type="OrthoDB" id="7784285at2759"/>
<dbReference type="Proteomes" id="UP001154078">
    <property type="component" value="Chromosome 6"/>
</dbReference>
<accession>A0A9P0BBZ7</accession>
<sequence length="129" mass="14937">MADLQLDLNQSLELRIAQFKNDPEKINDVNDFLDELINEAQVELEHRNKKTQGKAKLMVPKELGLPSPGLKRRQGPLHQEYSPQFVIAQIKLKVLSTKTEKRTGVNKNVFNIYIYKEIFKEIIDGKYSL</sequence>